<protein>
    <recommendedName>
        <fullName evidence="3">Type II toxin-antitoxin system HicB family antitoxin</fullName>
    </recommendedName>
</protein>
<dbReference type="KEGG" id="tpi:TREPR_3470"/>
<dbReference type="EMBL" id="CP001843">
    <property type="protein sequence ID" value="AEF84049.1"/>
    <property type="molecule type" value="Genomic_DNA"/>
</dbReference>
<dbReference type="AlphaFoldDB" id="F5YJ01"/>
<evidence type="ECO:0000313" key="1">
    <source>
        <dbReference type="EMBL" id="AEF84049.1"/>
    </source>
</evidence>
<name>F5YJ01_TREPZ</name>
<keyword evidence="2" id="KW-1185">Reference proteome</keyword>
<dbReference type="InterPro" id="IPR035069">
    <property type="entry name" value="TTHA1013/TTHA0281-like"/>
</dbReference>
<dbReference type="Proteomes" id="UP000009223">
    <property type="component" value="Chromosome"/>
</dbReference>
<dbReference type="Gene3D" id="3.30.160.250">
    <property type="match status" value="1"/>
</dbReference>
<reference evidence="2" key="1">
    <citation type="submission" date="2009-12" db="EMBL/GenBank/DDBJ databases">
        <title>Complete sequence of Treponema primitia strain ZAS-2.</title>
        <authorList>
            <person name="Tetu S.G."/>
            <person name="Matson E."/>
            <person name="Ren Q."/>
            <person name="Seshadri R."/>
            <person name="Elbourne L."/>
            <person name="Hassan K.A."/>
            <person name="Durkin A."/>
            <person name="Radune D."/>
            <person name="Mohamoud Y."/>
            <person name="Shay R."/>
            <person name="Jin S."/>
            <person name="Zhang X."/>
            <person name="Lucey K."/>
            <person name="Ballor N.R."/>
            <person name="Ottesen E."/>
            <person name="Rosenthal R."/>
            <person name="Allen A."/>
            <person name="Leadbetter J.R."/>
            <person name="Paulsen I.T."/>
        </authorList>
    </citation>
    <scope>NUCLEOTIDE SEQUENCE [LARGE SCALE GENOMIC DNA]</scope>
    <source>
        <strain evidence="2">ATCC BAA-887 / DSM 12427 / ZAS-2</strain>
    </source>
</reference>
<dbReference type="SUPFAM" id="SSF143100">
    <property type="entry name" value="TTHA1013/TTHA0281-like"/>
    <property type="match status" value="1"/>
</dbReference>
<sequence length="58" mass="7101">MEKQYTYWQEDGWYIGYFDDFPDHPTQGQTLEELEDMLKDLYDCLELSKYHKAKLFIA</sequence>
<reference evidence="1 2" key="2">
    <citation type="journal article" date="2011" name="ISME J.">
        <title>RNA-seq reveals cooperative metabolic interactions between two termite-gut spirochete species in co-culture.</title>
        <authorList>
            <person name="Rosenthal A.Z."/>
            <person name="Matson E.G."/>
            <person name="Eldar A."/>
            <person name="Leadbetter J.R."/>
        </authorList>
    </citation>
    <scope>NUCLEOTIDE SEQUENCE [LARGE SCALE GENOMIC DNA]</scope>
    <source>
        <strain evidence="2">ATCC BAA-887 / DSM 12427 / ZAS-2</strain>
    </source>
</reference>
<gene>
    <name evidence="1" type="ordered locus">TREPR_3470</name>
</gene>
<accession>F5YJ01</accession>
<evidence type="ECO:0000313" key="2">
    <source>
        <dbReference type="Proteomes" id="UP000009223"/>
    </source>
</evidence>
<dbReference type="HOGENOM" id="CLU_114047_11_0_12"/>
<organism evidence="1 2">
    <name type="scientific">Treponema primitia (strain ATCC BAA-887 / DSM 12427 / ZAS-2)</name>
    <dbReference type="NCBI Taxonomy" id="545694"/>
    <lineage>
        <taxon>Bacteria</taxon>
        <taxon>Pseudomonadati</taxon>
        <taxon>Spirochaetota</taxon>
        <taxon>Spirochaetia</taxon>
        <taxon>Spirochaetales</taxon>
        <taxon>Treponemataceae</taxon>
        <taxon>Treponema</taxon>
    </lineage>
</organism>
<proteinExistence type="predicted"/>
<dbReference type="OrthoDB" id="489371at2"/>
<dbReference type="RefSeq" id="WP_015706822.1">
    <property type="nucleotide sequence ID" value="NC_015578.1"/>
</dbReference>
<dbReference type="STRING" id="545694.TREPR_3470"/>
<evidence type="ECO:0008006" key="3">
    <source>
        <dbReference type="Google" id="ProtNLM"/>
    </source>
</evidence>